<dbReference type="Gene3D" id="1.10.150.450">
    <property type="match status" value="1"/>
</dbReference>
<sequence length="271" mass="31577">MTVRYNFRKDALRQCRENIKHLQSLDYKGSDVTLHFQLDSANYPDPDPQAKIFFFDIDNTLYSGSSGIAQQMQWRIFNYIVHEVGVRSHEEARKLMNEYYERYGLCLFGLINEYNVNPADYNTLVDDALDLDGLLKPNWQLRQALIDLKFSGKFDKLWLFTNAYKNHALRCIKLLGIADLFDGITYCNYMQREDLVCKPDLRYYEQAKLESGLGCWTNATFVDDSLVNLQAAKHLGMQQLFHVSEESESYKKVEDRIMSVNSVTELAKLLK</sequence>
<organism evidence="1 2">
    <name type="scientific">Huiozyma naganishii (strain ATCC MYA-139 / BCRC 22969 / CBS 8797 / KCTC 17520 / NBRC 10181 / NCYC 3082 / Yp74L-3)</name>
    <name type="common">Yeast</name>
    <name type="synonym">Kazachstania naganishii</name>
    <dbReference type="NCBI Taxonomy" id="1071383"/>
    <lineage>
        <taxon>Eukaryota</taxon>
        <taxon>Fungi</taxon>
        <taxon>Dikarya</taxon>
        <taxon>Ascomycota</taxon>
        <taxon>Saccharomycotina</taxon>
        <taxon>Saccharomycetes</taxon>
        <taxon>Saccharomycetales</taxon>
        <taxon>Saccharomycetaceae</taxon>
        <taxon>Huiozyma</taxon>
    </lineage>
</organism>
<dbReference type="SFLD" id="SFLDS00003">
    <property type="entry name" value="Haloacid_Dehalogenase"/>
    <property type="match status" value="1"/>
</dbReference>
<dbReference type="PANTHER" id="PTHR47438:SF1">
    <property type="entry name" value="PHOSPHATE METABOLISM PROTEIN 8-RELATED"/>
    <property type="match status" value="1"/>
</dbReference>
<dbReference type="KEGG" id="kng:KNAG_0D02810"/>
<dbReference type="SFLD" id="SFLDG01132">
    <property type="entry name" value="C1.5.3:_5'-Nucleotidase_Like"/>
    <property type="match status" value="1"/>
</dbReference>
<dbReference type="GO" id="GO:0052642">
    <property type="term" value="F:lysophosphatidic acid phosphatase activity"/>
    <property type="evidence" value="ECO:0007669"/>
    <property type="project" value="EnsemblFungi"/>
</dbReference>
<dbReference type="NCBIfam" id="TIGR01509">
    <property type="entry name" value="HAD-SF-IA-v3"/>
    <property type="match status" value="1"/>
</dbReference>
<dbReference type="Proteomes" id="UP000006310">
    <property type="component" value="Chromosome 4"/>
</dbReference>
<name>J7R5B7_HUIN7</name>
<dbReference type="GO" id="GO:0070328">
    <property type="term" value="P:triglyceride homeostasis"/>
    <property type="evidence" value="ECO:0007669"/>
    <property type="project" value="EnsemblFungi"/>
</dbReference>
<reference evidence="2" key="2">
    <citation type="submission" date="2012-08" db="EMBL/GenBank/DDBJ databases">
        <title>Genome sequence of Kazachstania naganishii.</title>
        <authorList>
            <person name="Gordon J.L."/>
            <person name="Armisen D."/>
            <person name="Proux-Wera E."/>
            <person name="OhEigeartaigh S.S."/>
            <person name="Byrne K.P."/>
            <person name="Wolfe K.H."/>
        </authorList>
    </citation>
    <scope>NUCLEOTIDE SEQUENCE [LARGE SCALE GENOMIC DNA]</scope>
    <source>
        <strain evidence="2">ATCC MYA-139 / BCRC 22969 / CBS 8797 / CCRC 22969 / KCTC 17520 / NBRC 10181 / NCYC 3082</strain>
    </source>
</reference>
<dbReference type="Gene3D" id="3.40.50.1000">
    <property type="entry name" value="HAD superfamily/HAD-like"/>
    <property type="match status" value="1"/>
</dbReference>
<reference evidence="1 2" key="1">
    <citation type="journal article" date="2011" name="Proc. Natl. Acad. Sci. U.S.A.">
        <title>Evolutionary erosion of yeast sex chromosomes by mating-type switching accidents.</title>
        <authorList>
            <person name="Gordon J.L."/>
            <person name="Armisen D."/>
            <person name="Proux-Wera E."/>
            <person name="Oheigeartaigh S.S."/>
            <person name="Byrne K.P."/>
            <person name="Wolfe K.H."/>
        </authorList>
    </citation>
    <scope>NUCLEOTIDE SEQUENCE [LARGE SCALE GENOMIC DNA]</scope>
    <source>
        <strain evidence="2">ATCC MYA-139 / BCRC 22969 / CBS 8797 / CCRC 22969 / KCTC 17520 / NBRC 10181 / NCYC 3082</strain>
    </source>
</reference>
<dbReference type="eggNOG" id="KOG3109">
    <property type="taxonomic scope" value="Eukaryota"/>
</dbReference>
<protein>
    <recommendedName>
        <fullName evidence="3">Pyrimidine 5'-nucleotidase</fullName>
    </recommendedName>
</protein>
<proteinExistence type="predicted"/>
<keyword evidence="2" id="KW-1185">Reference proteome</keyword>
<accession>J7R5B7</accession>
<dbReference type="GO" id="GO:0009166">
    <property type="term" value="P:nucleotide catabolic process"/>
    <property type="evidence" value="ECO:0007669"/>
    <property type="project" value="EnsemblFungi"/>
</dbReference>
<dbReference type="SUPFAM" id="SSF56784">
    <property type="entry name" value="HAD-like"/>
    <property type="match status" value="1"/>
</dbReference>
<gene>
    <name evidence="1" type="primary">KNAG0D02810</name>
    <name evidence="1" type="ordered locus">KNAG_0D02810</name>
</gene>
<dbReference type="STRING" id="1071383.J7R5B7"/>
<dbReference type="PANTHER" id="PTHR47438">
    <property type="entry name" value="PHOSPHATE METABOLISM PROTEIN 8-RELATED"/>
    <property type="match status" value="1"/>
</dbReference>
<dbReference type="OMA" id="CVGAQKA"/>
<dbReference type="SFLD" id="SFLDG01129">
    <property type="entry name" value="C1.5:_HAD__Beta-PGM__Phosphata"/>
    <property type="match status" value="1"/>
</dbReference>
<evidence type="ECO:0000313" key="1">
    <source>
        <dbReference type="EMBL" id="CCK70030.1"/>
    </source>
</evidence>
<dbReference type="InterPro" id="IPR036412">
    <property type="entry name" value="HAD-like_sf"/>
</dbReference>
<evidence type="ECO:0000313" key="2">
    <source>
        <dbReference type="Proteomes" id="UP000006310"/>
    </source>
</evidence>
<dbReference type="InterPro" id="IPR023214">
    <property type="entry name" value="HAD_sf"/>
</dbReference>
<dbReference type="OrthoDB" id="1065058at2759"/>
<dbReference type="Pfam" id="PF00702">
    <property type="entry name" value="Hydrolase"/>
    <property type="match status" value="1"/>
</dbReference>
<dbReference type="RefSeq" id="XP_022464276.1">
    <property type="nucleotide sequence ID" value="XM_022607707.1"/>
</dbReference>
<dbReference type="NCBIfam" id="TIGR01993">
    <property type="entry name" value="Pyr-5-nucltdase"/>
    <property type="match status" value="1"/>
</dbReference>
<evidence type="ECO:0008006" key="3">
    <source>
        <dbReference type="Google" id="ProtNLM"/>
    </source>
</evidence>
<dbReference type="GO" id="GO:0008252">
    <property type="term" value="F:nucleotidase activity"/>
    <property type="evidence" value="ECO:0007669"/>
    <property type="project" value="EnsemblFungi"/>
</dbReference>
<dbReference type="InterPro" id="IPR006439">
    <property type="entry name" value="HAD-SF_hydro_IA"/>
</dbReference>
<dbReference type="EMBL" id="HE978317">
    <property type="protein sequence ID" value="CCK70030.1"/>
    <property type="molecule type" value="Genomic_DNA"/>
</dbReference>
<dbReference type="AlphaFoldDB" id="J7R5B7"/>
<dbReference type="InterPro" id="IPR010237">
    <property type="entry name" value="Pyr-5-nucltdase"/>
</dbReference>
<dbReference type="HOGENOM" id="CLU_059493_0_1_1"/>
<dbReference type="GO" id="GO:0006206">
    <property type="term" value="P:pyrimidine nucleobase metabolic process"/>
    <property type="evidence" value="ECO:0007669"/>
    <property type="project" value="TreeGrafter"/>
</dbReference>
<dbReference type="GO" id="GO:0016036">
    <property type="term" value="P:cellular response to phosphate starvation"/>
    <property type="evidence" value="ECO:0007669"/>
    <property type="project" value="EnsemblFungi"/>
</dbReference>
<dbReference type="GO" id="GO:0090549">
    <property type="term" value="P:response to carbon starvation"/>
    <property type="evidence" value="ECO:0007669"/>
    <property type="project" value="EnsemblFungi"/>
</dbReference>
<dbReference type="GeneID" id="34525719"/>
<dbReference type="InterPro" id="IPR052791">
    <property type="entry name" value="SSM1_domain"/>
</dbReference>